<accession>A0A4Y7K318</accession>
<evidence type="ECO:0000313" key="2">
    <source>
        <dbReference type="Proteomes" id="UP000316621"/>
    </source>
</evidence>
<reference evidence="1 2" key="1">
    <citation type="journal article" date="2018" name="Science">
        <title>The opium poppy genome and morphinan production.</title>
        <authorList>
            <person name="Guo L."/>
            <person name="Winzer T."/>
            <person name="Yang X."/>
            <person name="Li Y."/>
            <person name="Ning Z."/>
            <person name="He Z."/>
            <person name="Teodor R."/>
            <person name="Lu Y."/>
            <person name="Bowser T.A."/>
            <person name="Graham I.A."/>
            <person name="Ye K."/>
        </authorList>
    </citation>
    <scope>NUCLEOTIDE SEQUENCE [LARGE SCALE GENOMIC DNA]</scope>
    <source>
        <strain evidence="2">cv. HN1</strain>
        <tissue evidence="1">Leaves</tissue>
    </source>
</reference>
<dbReference type="AlphaFoldDB" id="A0A4Y7K318"/>
<feature type="non-terminal residue" evidence="1">
    <location>
        <position position="1"/>
    </location>
</feature>
<protein>
    <submittedName>
        <fullName evidence="1">Uncharacterized protein</fullName>
    </submittedName>
</protein>
<proteinExistence type="predicted"/>
<evidence type="ECO:0000313" key="1">
    <source>
        <dbReference type="EMBL" id="RZC67734.1"/>
    </source>
</evidence>
<dbReference type="Gramene" id="RZC67734">
    <property type="protein sequence ID" value="RZC67734"/>
    <property type="gene ID" value="C5167_011422"/>
</dbReference>
<gene>
    <name evidence="1" type="ORF">C5167_011422</name>
</gene>
<name>A0A4Y7K318_PAPSO</name>
<keyword evidence="2" id="KW-1185">Reference proteome</keyword>
<dbReference type="EMBL" id="CM010720">
    <property type="protein sequence ID" value="RZC67734.1"/>
    <property type="molecule type" value="Genomic_DNA"/>
</dbReference>
<dbReference type="Proteomes" id="UP000316621">
    <property type="component" value="Chromosome 6"/>
</dbReference>
<sequence length="655" mass="75157">REQHHSSLFFPQAEVLLYFLFQHRCSYLLLVHHHHSLHLLLGFIQGMDTADESQGMSDMPVGLKWKELVKEYLIMLSTWDDGSFTRNYCFIMGGSNTSLLEHFTLGHKSIFIHPTQDKFDGLTSLMVSSFAYNSGNKEIYMWCNGDRHLMYDIPNRKWVDASRTSSQMFAKSPDNVESPIIRGCMISVVNNQFWLFKLSSNDWSEGIQLPSPLKARERIHLSLFGKNVLCVLYVCTKGKLNCYIYEVGNKEFSLVNGGIYTLSKKVTDGKTYDVLEASHLSTASSLYLMKTKRESNKIDKIQNMELNFHSTGVKNQYCIRMPEDKDDMLGRSFSLLFKNKVQHSINHSKFLPAIIPSDGKRPCMHEGWSVPLGTVLKDKDLWIHNSVRNQYEMSGLWNTITLKLLKILVSHKKQGRWIKGINRWNIVFQEHDKQFMNPQSIDCLVLSAEASEDTIFKSLATLIESTITFNINCLGPNIRTLLNCLHEQSPYSQSMIRQKKWKYLLGHPSFMTSDENVSSLIQIRDTLRGDKAIDLKVQLKELAGESYVSTGNWNSLILQNGIPTFIKERVNLLIKNELKDASGKPVTYDMSQVSGVIKFLRDTLEHANDNYKSMRGHAFYTNEDYATGINSVAPGLLPYYFNYHGSLRARYEKAF</sequence>
<organism evidence="1 2">
    <name type="scientific">Papaver somniferum</name>
    <name type="common">Opium poppy</name>
    <dbReference type="NCBI Taxonomy" id="3469"/>
    <lineage>
        <taxon>Eukaryota</taxon>
        <taxon>Viridiplantae</taxon>
        <taxon>Streptophyta</taxon>
        <taxon>Embryophyta</taxon>
        <taxon>Tracheophyta</taxon>
        <taxon>Spermatophyta</taxon>
        <taxon>Magnoliopsida</taxon>
        <taxon>Ranunculales</taxon>
        <taxon>Papaveraceae</taxon>
        <taxon>Papaveroideae</taxon>
        <taxon>Papaver</taxon>
    </lineage>
</organism>